<organism evidence="2 3">
    <name type="scientific">Mycobacterium gordonae</name>
    <dbReference type="NCBI Taxonomy" id="1778"/>
    <lineage>
        <taxon>Bacteria</taxon>
        <taxon>Bacillati</taxon>
        <taxon>Actinomycetota</taxon>
        <taxon>Actinomycetes</taxon>
        <taxon>Mycobacteriales</taxon>
        <taxon>Mycobacteriaceae</taxon>
        <taxon>Mycobacterium</taxon>
    </lineage>
</organism>
<dbReference type="PANTHER" id="PTHR30007">
    <property type="entry name" value="PHP DOMAIN PROTEIN"/>
    <property type="match status" value="1"/>
</dbReference>
<dbReference type="Pfam" id="PF01609">
    <property type="entry name" value="DDE_Tnp_1"/>
    <property type="match status" value="1"/>
</dbReference>
<sequence length="128" mass="14490">MLASVLEEIVVPRIGAGRPRTRPETVIADRAYTSGVTRRMLRSRKITAVIPQKRDEIAARARRGSAGGRPPAFDEIPYKQRNLVERAFAMLKQWRALSTRYDKLTIVYRAAVVLSACITWTRHLGDMP</sequence>
<keyword evidence="3" id="KW-1185">Reference proteome</keyword>
<accession>A0A1X1XAD3</accession>
<dbReference type="Proteomes" id="UP000193928">
    <property type="component" value="Unassembled WGS sequence"/>
</dbReference>
<reference evidence="2 3" key="1">
    <citation type="submission" date="2016-01" db="EMBL/GenBank/DDBJ databases">
        <title>The new phylogeny of the genus Mycobacterium.</title>
        <authorList>
            <person name="Tarcisio F."/>
            <person name="Conor M."/>
            <person name="Antonella G."/>
            <person name="Elisabetta G."/>
            <person name="Giulia F.S."/>
            <person name="Sara T."/>
            <person name="Anna F."/>
            <person name="Clotilde B."/>
            <person name="Roberto B."/>
            <person name="Veronica D.S."/>
            <person name="Fabio R."/>
            <person name="Monica P."/>
            <person name="Olivier J."/>
            <person name="Enrico T."/>
            <person name="Nicola S."/>
        </authorList>
    </citation>
    <scope>NUCLEOTIDE SEQUENCE [LARGE SCALE GENOMIC DNA]</scope>
    <source>
        <strain evidence="2 3">DSM 44160</strain>
    </source>
</reference>
<dbReference type="GO" id="GO:0004803">
    <property type="term" value="F:transposase activity"/>
    <property type="evidence" value="ECO:0007669"/>
    <property type="project" value="InterPro"/>
</dbReference>
<dbReference type="GO" id="GO:0003677">
    <property type="term" value="F:DNA binding"/>
    <property type="evidence" value="ECO:0007669"/>
    <property type="project" value="InterPro"/>
</dbReference>
<dbReference type="AlphaFoldDB" id="A0A1X1XAD3"/>
<dbReference type="GO" id="GO:0006313">
    <property type="term" value="P:DNA transposition"/>
    <property type="evidence" value="ECO:0007669"/>
    <property type="project" value="InterPro"/>
</dbReference>
<proteinExistence type="predicted"/>
<dbReference type="InterPro" id="IPR002559">
    <property type="entry name" value="Transposase_11"/>
</dbReference>
<dbReference type="EMBL" id="LQOY01000017">
    <property type="protein sequence ID" value="ORV95896.1"/>
    <property type="molecule type" value="Genomic_DNA"/>
</dbReference>
<name>A0A1X1XAD3_MYCGO</name>
<evidence type="ECO:0000313" key="3">
    <source>
        <dbReference type="Proteomes" id="UP000193928"/>
    </source>
</evidence>
<feature type="domain" description="Transposase IS4-like" evidence="1">
    <location>
        <begin position="19"/>
        <end position="118"/>
    </location>
</feature>
<comment type="caution">
    <text evidence="2">The sequence shown here is derived from an EMBL/GenBank/DDBJ whole genome shotgun (WGS) entry which is preliminary data.</text>
</comment>
<dbReference type="PANTHER" id="PTHR30007:SF1">
    <property type="entry name" value="BLR1914 PROTEIN"/>
    <property type="match status" value="1"/>
</dbReference>
<evidence type="ECO:0000259" key="1">
    <source>
        <dbReference type="Pfam" id="PF01609"/>
    </source>
</evidence>
<gene>
    <name evidence="2" type="ORF">AWC08_14180</name>
</gene>
<evidence type="ECO:0000313" key="2">
    <source>
        <dbReference type="EMBL" id="ORV95896.1"/>
    </source>
</evidence>
<protein>
    <submittedName>
        <fullName evidence="2">Transposase</fullName>
    </submittedName>
</protein>